<dbReference type="AlphaFoldDB" id="A0A261V0T8"/>
<dbReference type="RefSeq" id="WP_094839972.1">
    <property type="nucleotide sequence ID" value="NZ_NEVS01000001.1"/>
</dbReference>
<comment type="caution">
    <text evidence="2">The sequence shown here is derived from an EMBL/GenBank/DDBJ whole genome shotgun (WGS) entry which is preliminary data.</text>
</comment>
<gene>
    <name evidence="2" type="ORF">CAL28_03350</name>
</gene>
<keyword evidence="1" id="KW-1133">Transmembrane helix</keyword>
<keyword evidence="1" id="KW-0812">Transmembrane</keyword>
<dbReference type="Pfam" id="PF03729">
    <property type="entry name" value="DUF308"/>
    <property type="match status" value="1"/>
</dbReference>
<evidence type="ECO:0000313" key="2">
    <source>
        <dbReference type="EMBL" id="OZI66773.1"/>
    </source>
</evidence>
<protein>
    <recommendedName>
        <fullName evidence="4">DUF308 domain-containing protein</fullName>
    </recommendedName>
</protein>
<keyword evidence="1" id="KW-0472">Membrane</keyword>
<organism evidence="2 3">
    <name type="scientific">Bordetella genomosp. 11</name>
    <dbReference type="NCBI Taxonomy" id="1416808"/>
    <lineage>
        <taxon>Bacteria</taxon>
        <taxon>Pseudomonadati</taxon>
        <taxon>Pseudomonadota</taxon>
        <taxon>Betaproteobacteria</taxon>
        <taxon>Burkholderiales</taxon>
        <taxon>Alcaligenaceae</taxon>
        <taxon>Bordetella</taxon>
    </lineage>
</organism>
<dbReference type="InterPro" id="IPR005325">
    <property type="entry name" value="DUF308_memb"/>
</dbReference>
<dbReference type="OrthoDB" id="960912at2"/>
<evidence type="ECO:0008006" key="4">
    <source>
        <dbReference type="Google" id="ProtNLM"/>
    </source>
</evidence>
<name>A0A261V0T8_9BORD</name>
<feature type="transmembrane region" description="Helical" evidence="1">
    <location>
        <begin position="75"/>
        <end position="95"/>
    </location>
</feature>
<feature type="transmembrane region" description="Helical" evidence="1">
    <location>
        <begin position="21"/>
        <end position="38"/>
    </location>
</feature>
<sequence>MNDVSLGSSVHSQESWLKRYYFIRAVFSIAWVAAAFTVAQSSAFVAAVLLVVYPAWDAAANYLDASRSGGVADNHTQAINIMVSAATVVAVVAALQIDMNWVLGVFGIWAILAGLLQLATALRRWKRHGAQWAMVLSGAQSALAGGFFIRQALLPAVPNIGNIAGYAAVGALYFLISAVWLVVAGHRRGGRQAA</sequence>
<keyword evidence="3" id="KW-1185">Reference proteome</keyword>
<feature type="transmembrane region" description="Helical" evidence="1">
    <location>
        <begin position="44"/>
        <end position="63"/>
    </location>
</feature>
<feature type="transmembrane region" description="Helical" evidence="1">
    <location>
        <begin position="101"/>
        <end position="120"/>
    </location>
</feature>
<dbReference type="EMBL" id="NEVS01000001">
    <property type="protein sequence ID" value="OZI66773.1"/>
    <property type="molecule type" value="Genomic_DNA"/>
</dbReference>
<reference evidence="3" key="1">
    <citation type="submission" date="2017-05" db="EMBL/GenBank/DDBJ databases">
        <title>Complete and WGS of Bordetella genogroups.</title>
        <authorList>
            <person name="Spilker T."/>
            <person name="Lipuma J."/>
        </authorList>
    </citation>
    <scope>NUCLEOTIDE SEQUENCE [LARGE SCALE GENOMIC DNA]</scope>
    <source>
        <strain evidence="3">AU8856</strain>
    </source>
</reference>
<evidence type="ECO:0000313" key="3">
    <source>
        <dbReference type="Proteomes" id="UP000215767"/>
    </source>
</evidence>
<dbReference type="Proteomes" id="UP000215767">
    <property type="component" value="Unassembled WGS sequence"/>
</dbReference>
<evidence type="ECO:0000256" key="1">
    <source>
        <dbReference type="SAM" id="Phobius"/>
    </source>
</evidence>
<proteinExistence type="predicted"/>
<feature type="transmembrane region" description="Helical" evidence="1">
    <location>
        <begin position="132"/>
        <end position="151"/>
    </location>
</feature>
<feature type="transmembrane region" description="Helical" evidence="1">
    <location>
        <begin position="163"/>
        <end position="183"/>
    </location>
</feature>
<accession>A0A261V0T8</accession>